<feature type="transmembrane region" description="Helical" evidence="15">
    <location>
        <begin position="796"/>
        <end position="815"/>
    </location>
</feature>
<feature type="region of interest" description="Disordered" evidence="14">
    <location>
        <begin position="1072"/>
        <end position="1099"/>
    </location>
</feature>
<reference evidence="21" key="1">
    <citation type="submission" date="2019-08" db="EMBL/GenBank/DDBJ databases">
        <title>The genome of the North American firefly Photinus pyralis.</title>
        <authorList>
            <consortium name="Photinus pyralis genome working group"/>
            <person name="Fallon T.R."/>
            <person name="Sander Lower S.E."/>
            <person name="Weng J.-K."/>
        </authorList>
    </citation>
    <scope>NUCLEOTIDE SEQUENCE</scope>
    <source>
        <strain evidence="21">TRF0915ILg1</strain>
        <tissue evidence="21">Whole body</tissue>
    </source>
</reference>
<dbReference type="GO" id="GO:0007166">
    <property type="term" value="P:cell surface receptor signaling pathway"/>
    <property type="evidence" value="ECO:0007669"/>
    <property type="project" value="InterPro"/>
</dbReference>
<evidence type="ECO:0000256" key="4">
    <source>
        <dbReference type="ARBA" id="ARBA00022692"/>
    </source>
</evidence>
<dbReference type="SMART" id="SM00409">
    <property type="entry name" value="IG"/>
    <property type="match status" value="1"/>
</dbReference>
<feature type="domain" description="Ig-like" evidence="20">
    <location>
        <begin position="229"/>
        <end position="329"/>
    </location>
</feature>
<keyword evidence="3" id="KW-0433">Leucine-rich repeat</keyword>
<evidence type="ECO:0000256" key="13">
    <source>
        <dbReference type="ARBA" id="ARBA00023319"/>
    </source>
</evidence>
<keyword evidence="8" id="KW-0297">G-protein coupled receptor</keyword>
<evidence type="ECO:0000256" key="7">
    <source>
        <dbReference type="ARBA" id="ARBA00022989"/>
    </source>
</evidence>
<keyword evidence="11" id="KW-0675">Receptor</keyword>
<dbReference type="SUPFAM" id="SSF52058">
    <property type="entry name" value="L domain-like"/>
    <property type="match status" value="1"/>
</dbReference>
<feature type="region of interest" description="Disordered" evidence="14">
    <location>
        <begin position="934"/>
        <end position="956"/>
    </location>
</feature>
<gene>
    <name evidence="21" type="ORF">ILUMI_23397</name>
</gene>
<dbReference type="InterPro" id="IPR001611">
    <property type="entry name" value="Leu-rich_rpt"/>
</dbReference>
<accession>A0A8K0C8V8</accession>
<dbReference type="Pfam" id="PF01825">
    <property type="entry name" value="GPS"/>
    <property type="match status" value="1"/>
</dbReference>
<evidence type="ECO:0000256" key="14">
    <source>
        <dbReference type="SAM" id="MobiDB-lite"/>
    </source>
</evidence>
<name>A0A8K0C8V8_IGNLU</name>
<evidence type="ECO:0000259" key="18">
    <source>
        <dbReference type="PROSITE" id="PS50227"/>
    </source>
</evidence>
<keyword evidence="10" id="KW-1015">Disulfide bond</keyword>
<dbReference type="InterPro" id="IPR003591">
    <property type="entry name" value="Leu-rich_rpt_typical-subtyp"/>
</dbReference>
<evidence type="ECO:0000256" key="11">
    <source>
        <dbReference type="ARBA" id="ARBA00023170"/>
    </source>
</evidence>
<dbReference type="InterPro" id="IPR000203">
    <property type="entry name" value="GPS"/>
</dbReference>
<dbReference type="InterPro" id="IPR036445">
    <property type="entry name" value="GPCR_2_extracell_dom_sf"/>
</dbReference>
<organism evidence="21 22">
    <name type="scientific">Ignelater luminosus</name>
    <name type="common">Cucubano</name>
    <name type="synonym">Pyrophorus luminosus</name>
    <dbReference type="NCBI Taxonomy" id="2038154"/>
    <lineage>
        <taxon>Eukaryota</taxon>
        <taxon>Metazoa</taxon>
        <taxon>Ecdysozoa</taxon>
        <taxon>Arthropoda</taxon>
        <taxon>Hexapoda</taxon>
        <taxon>Insecta</taxon>
        <taxon>Pterygota</taxon>
        <taxon>Neoptera</taxon>
        <taxon>Endopterygota</taxon>
        <taxon>Coleoptera</taxon>
        <taxon>Polyphaga</taxon>
        <taxon>Elateriformia</taxon>
        <taxon>Elateroidea</taxon>
        <taxon>Elateridae</taxon>
        <taxon>Agrypninae</taxon>
        <taxon>Pyrophorini</taxon>
        <taxon>Ignelater</taxon>
    </lineage>
</organism>
<evidence type="ECO:0000256" key="1">
    <source>
        <dbReference type="ARBA" id="ARBA00004141"/>
    </source>
</evidence>
<feature type="domain" description="G-protein coupled receptors family 2 profile 2" evidence="19">
    <location>
        <begin position="723"/>
        <end position="1023"/>
    </location>
</feature>
<dbReference type="SMART" id="SM00369">
    <property type="entry name" value="LRR_TYP"/>
    <property type="match status" value="3"/>
</dbReference>
<dbReference type="InterPro" id="IPR017981">
    <property type="entry name" value="GPCR_2-like_7TM"/>
</dbReference>
<evidence type="ECO:0000313" key="21">
    <source>
        <dbReference type="EMBL" id="KAF2882773.1"/>
    </source>
</evidence>
<dbReference type="AlphaFoldDB" id="A0A8K0C8V8"/>
<keyword evidence="12" id="KW-0807">Transducer</keyword>
<feature type="transmembrane region" description="Helical" evidence="15">
    <location>
        <begin position="843"/>
        <end position="863"/>
    </location>
</feature>
<dbReference type="Pfam" id="PF00002">
    <property type="entry name" value="7tm_2"/>
    <property type="match status" value="1"/>
</dbReference>
<evidence type="ECO:0000313" key="22">
    <source>
        <dbReference type="Proteomes" id="UP000801492"/>
    </source>
</evidence>
<evidence type="ECO:0000256" key="5">
    <source>
        <dbReference type="ARBA" id="ARBA00022729"/>
    </source>
</evidence>
<evidence type="ECO:0000256" key="12">
    <source>
        <dbReference type="ARBA" id="ARBA00023224"/>
    </source>
</evidence>
<dbReference type="InterPro" id="IPR046338">
    <property type="entry name" value="GAIN_dom_sf"/>
</dbReference>
<keyword evidence="7 15" id="KW-1133">Transmembrane helix</keyword>
<evidence type="ECO:0000256" key="10">
    <source>
        <dbReference type="ARBA" id="ARBA00023157"/>
    </source>
</evidence>
<dbReference type="InterPro" id="IPR057244">
    <property type="entry name" value="GAIN_B"/>
</dbReference>
<feature type="transmembrane region" description="Helical" evidence="15">
    <location>
        <begin position="968"/>
        <end position="987"/>
    </location>
</feature>
<dbReference type="InterPro" id="IPR003599">
    <property type="entry name" value="Ig_sub"/>
</dbReference>
<feature type="domain" description="GAIN-B" evidence="17">
    <location>
        <begin position="544"/>
        <end position="712"/>
    </location>
</feature>
<dbReference type="Proteomes" id="UP000801492">
    <property type="component" value="Unassembled WGS sequence"/>
</dbReference>
<dbReference type="SUPFAM" id="SSF48726">
    <property type="entry name" value="Immunoglobulin"/>
    <property type="match status" value="1"/>
</dbReference>
<dbReference type="Pfam" id="PF13855">
    <property type="entry name" value="LRR_8"/>
    <property type="match status" value="1"/>
</dbReference>
<dbReference type="Pfam" id="PF26588">
    <property type="entry name" value="GAIN_ADGRA3"/>
    <property type="match status" value="1"/>
</dbReference>
<evidence type="ECO:0000259" key="19">
    <source>
        <dbReference type="PROSITE" id="PS50261"/>
    </source>
</evidence>
<dbReference type="PROSITE" id="PS51450">
    <property type="entry name" value="LRR"/>
    <property type="match status" value="1"/>
</dbReference>
<proteinExistence type="inferred from homology"/>
<dbReference type="Gene3D" id="3.80.10.10">
    <property type="entry name" value="Ribonuclease Inhibitor"/>
    <property type="match status" value="1"/>
</dbReference>
<feature type="transmembrane region" description="Helical" evidence="15">
    <location>
        <begin position="883"/>
        <end position="903"/>
    </location>
</feature>
<dbReference type="PROSITE" id="PS50835">
    <property type="entry name" value="IG_LIKE"/>
    <property type="match status" value="1"/>
</dbReference>
<dbReference type="OrthoDB" id="10031018at2759"/>
<dbReference type="InterPro" id="IPR000483">
    <property type="entry name" value="Cys-rich_flank_reg_C"/>
</dbReference>
<feature type="chain" id="PRO_5035467629" description="Adhesion G protein-coupled receptor A3" evidence="16">
    <location>
        <begin position="21"/>
        <end position="1257"/>
    </location>
</feature>
<feature type="transmembrane region" description="Helical" evidence="15">
    <location>
        <begin position="762"/>
        <end position="781"/>
    </location>
</feature>
<comment type="similarity">
    <text evidence="2">Belongs to the G-protein coupled receptor 2 family. Adhesion G-protein coupled receptor (ADGR) subfamily.</text>
</comment>
<dbReference type="InterPro" id="IPR032675">
    <property type="entry name" value="LRR_dom_sf"/>
</dbReference>
<feature type="domain" description="G-protein coupled receptors family 2 profile 1" evidence="18">
    <location>
        <begin position="318"/>
        <end position="407"/>
    </location>
</feature>
<sequence length="1257" mass="142086">MARWILKSSILLYFLVVSKSIDECPKNCVCKHSSQRDGPDWIKVRCGDIVPVNSLDELDLLNIASEIVQLNLTRNRLTAFTPKIQFVALQKLDISKNQLTALYNNQFIEVPNLRRLDISGNNIKHIDVLSFANLRHLERLKLNQNEINTITKGTFKSLMALKQLDISNNPLTCDCDLLWLLGWIQKTSLKLMSNPKCASPATFKGIALRKLQIGIDIHCKSPAGSRELPVIKLEPNQSQVVFEGDTLKLVCTAPSLLDNFDVGDSQGSSYIEWLWLDSDPKNHFDEIEISNRFSIDSGLLISSLKISTLNRNHTGIWSCRLNSTQGNYSEGLMLIVISDATKYCPILTTTNNKGTYMWPRTVVNYTVTIPCESIQLNRDVSQQQAAHFCSPSGDWIHLNTSQCAYISETTKILEQFSKVNLSLTKGSIYESAKHFKNYTSNLKIFRDVMDLEYTIQTIENYVHYLPEEKELGGILMDVLNNVIELSRNYLEEADLEYNILRKIINLSEHIAEFTTAPIIHKSNIAVEEFPVKQEVFAGMTCTWYINSLNSSDRLFYCITSNRPVLSGMQDRIIEASIQIPASLFYQLQQQDIVLDRSMQRILIGMFSNGKLFPVYKKYSGLDITTAVVGVKLANFLVTNLTEPIYVMLRLPPRAIVENTIMIPVWWNATSNEGKGNWSSEGCELSHEVQDNIVFHCKQLGYYGLLQNVSNTGIVRIGAKFRLSHPAIYVGSFILFLSLFIVILTYCICYMSIQMPKKAKHSLVNMWIAVVLLIFVYVFGIYQTEDLQLCQIIGLTLHYFTLCTLFWMCVGLTTMYKRLSKNDNTIELQDDELPSDQPIQKPILGLYLIGWGVALMVCGISGAVNMKEYAAHTHCFLSSTPALSALFIPAVVLLLILSALFLLIRCAIYSSDANGHLSEGTQVTENVDLDLLEPSFPNPDHTSVRSSSTKTRSSEVEDAEHAPATQLKAYTIFLILYILTWFSCALATVKPFRFQYEEDIFSIIYAILATVLGAFTLFFYCIARNDIRTQWLLLHNWIKRKGVCFRSRNISDAAQNIPQIQIQPLPLPPAGNSPPAEIHITSRSSSRSSSHTKSNSNNSNVLKAAVNLNGSTMEEPHGARINNVNLVVLHRQQYRTNNTITNFIENPANTAQVFYNPYQSTVARRFFKKQRQHMMKRNNLTMRKCTQSDSASIISSKHITDNSSIDQSIFGTNSKVNNTNIHVEHVCKTKHRNPNVLSDSHEEISLNNVPIEKTDVKC</sequence>
<dbReference type="PANTHER" id="PTHR45930">
    <property type="entry name" value="G-PROTEIN COUPLED RECEPTOR 124-LIKE PROTEIN"/>
    <property type="match status" value="1"/>
</dbReference>
<evidence type="ECO:0000256" key="8">
    <source>
        <dbReference type="ARBA" id="ARBA00023040"/>
    </source>
</evidence>
<keyword evidence="9 15" id="KW-0472">Membrane</keyword>
<dbReference type="PANTHER" id="PTHR45930:SF4">
    <property type="entry name" value="ADHESION G PROTEIN-COUPLED RECEPTOR A3"/>
    <property type="match status" value="1"/>
</dbReference>
<dbReference type="GO" id="GO:0005886">
    <property type="term" value="C:plasma membrane"/>
    <property type="evidence" value="ECO:0007669"/>
    <property type="project" value="TreeGrafter"/>
</dbReference>
<comment type="subcellular location">
    <subcellularLocation>
        <location evidence="1">Membrane</location>
        <topology evidence="1">Multi-pass membrane protein</topology>
    </subcellularLocation>
</comment>
<evidence type="ECO:0000256" key="16">
    <source>
        <dbReference type="SAM" id="SignalP"/>
    </source>
</evidence>
<evidence type="ECO:0000256" key="3">
    <source>
        <dbReference type="ARBA" id="ARBA00022614"/>
    </source>
</evidence>
<evidence type="ECO:0000259" key="20">
    <source>
        <dbReference type="PROSITE" id="PS50835"/>
    </source>
</evidence>
<comment type="caution">
    <text evidence="21">The sequence shown here is derived from an EMBL/GenBank/DDBJ whole genome shotgun (WGS) entry which is preliminary data.</text>
</comment>
<dbReference type="InterPro" id="IPR058808">
    <property type="entry name" value="GAIN_ADGRA2/3"/>
</dbReference>
<keyword evidence="6" id="KW-0677">Repeat</keyword>
<keyword evidence="4 15" id="KW-0812">Transmembrane</keyword>
<keyword evidence="5 16" id="KW-0732">Signal</keyword>
<dbReference type="InterPro" id="IPR036179">
    <property type="entry name" value="Ig-like_dom_sf"/>
</dbReference>
<dbReference type="SMART" id="SM00082">
    <property type="entry name" value="LRRCT"/>
    <property type="match status" value="1"/>
</dbReference>
<evidence type="ECO:0000256" key="6">
    <source>
        <dbReference type="ARBA" id="ARBA00022737"/>
    </source>
</evidence>
<dbReference type="SUPFAM" id="SSF111418">
    <property type="entry name" value="Hormone receptor domain"/>
    <property type="match status" value="1"/>
</dbReference>
<dbReference type="PROSITE" id="PS50221">
    <property type="entry name" value="GAIN_B"/>
    <property type="match status" value="1"/>
</dbReference>
<keyword evidence="22" id="KW-1185">Reference proteome</keyword>
<dbReference type="InterPro" id="IPR001879">
    <property type="entry name" value="GPCR_2_extracellular_dom"/>
</dbReference>
<dbReference type="EMBL" id="VTPC01090588">
    <property type="protein sequence ID" value="KAF2882773.1"/>
    <property type="molecule type" value="Genomic_DNA"/>
</dbReference>
<feature type="transmembrane region" description="Helical" evidence="15">
    <location>
        <begin position="726"/>
        <end position="750"/>
    </location>
</feature>
<evidence type="ECO:0000259" key="17">
    <source>
        <dbReference type="PROSITE" id="PS50221"/>
    </source>
</evidence>
<feature type="signal peptide" evidence="16">
    <location>
        <begin position="1"/>
        <end position="20"/>
    </location>
</feature>
<feature type="transmembrane region" description="Helical" evidence="15">
    <location>
        <begin position="999"/>
        <end position="1022"/>
    </location>
</feature>
<dbReference type="InterPro" id="IPR013783">
    <property type="entry name" value="Ig-like_fold"/>
</dbReference>
<dbReference type="Gene3D" id="1.20.1070.10">
    <property type="entry name" value="Rhodopsin 7-helix transmembrane proteins"/>
    <property type="match status" value="1"/>
</dbReference>
<dbReference type="PROSITE" id="PS50261">
    <property type="entry name" value="G_PROTEIN_RECEP_F2_4"/>
    <property type="match status" value="1"/>
</dbReference>
<dbReference type="InterPro" id="IPR051963">
    <property type="entry name" value="Adhesion_GPCR_A"/>
</dbReference>
<dbReference type="Gene3D" id="2.60.40.10">
    <property type="entry name" value="Immunoglobulins"/>
    <property type="match status" value="1"/>
</dbReference>
<dbReference type="Gene3D" id="4.10.1240.10">
    <property type="entry name" value="GPCR, family 2, extracellular hormone receptor domain"/>
    <property type="match status" value="1"/>
</dbReference>
<evidence type="ECO:0008006" key="23">
    <source>
        <dbReference type="Google" id="ProtNLM"/>
    </source>
</evidence>
<dbReference type="PROSITE" id="PS50227">
    <property type="entry name" value="G_PROTEIN_RECEP_F2_3"/>
    <property type="match status" value="1"/>
</dbReference>
<dbReference type="InterPro" id="IPR007110">
    <property type="entry name" value="Ig-like_dom"/>
</dbReference>
<dbReference type="Gene3D" id="2.60.220.50">
    <property type="match status" value="1"/>
</dbReference>
<evidence type="ECO:0000256" key="9">
    <source>
        <dbReference type="ARBA" id="ARBA00023136"/>
    </source>
</evidence>
<evidence type="ECO:0000256" key="15">
    <source>
        <dbReference type="SAM" id="Phobius"/>
    </source>
</evidence>
<dbReference type="InterPro" id="IPR000832">
    <property type="entry name" value="GPCR_2_secretin-like"/>
</dbReference>
<dbReference type="GO" id="GO:0004930">
    <property type="term" value="F:G protein-coupled receptor activity"/>
    <property type="evidence" value="ECO:0007669"/>
    <property type="project" value="UniProtKB-KW"/>
</dbReference>
<protein>
    <recommendedName>
        <fullName evidence="23">Adhesion G protein-coupled receptor A3</fullName>
    </recommendedName>
</protein>
<evidence type="ECO:0000256" key="2">
    <source>
        <dbReference type="ARBA" id="ARBA00007343"/>
    </source>
</evidence>
<keyword evidence="13" id="KW-0393">Immunoglobulin domain</keyword>